<dbReference type="CDD" id="cd06267">
    <property type="entry name" value="PBP1_LacI_sugar_binding-like"/>
    <property type="match status" value="1"/>
</dbReference>
<dbReference type="PROSITE" id="PS50932">
    <property type="entry name" value="HTH_LACI_2"/>
    <property type="match status" value="1"/>
</dbReference>
<evidence type="ECO:0000256" key="3">
    <source>
        <dbReference type="ARBA" id="ARBA00023163"/>
    </source>
</evidence>
<dbReference type="InterPro" id="IPR000843">
    <property type="entry name" value="HTH_LacI"/>
</dbReference>
<dbReference type="EMBL" id="FNQC01000019">
    <property type="protein sequence ID" value="SDZ51358.1"/>
    <property type="molecule type" value="Genomic_DNA"/>
</dbReference>
<gene>
    <name evidence="5" type="ORF">SAMN05444412_11925</name>
</gene>
<keyword evidence="3" id="KW-0804">Transcription</keyword>
<dbReference type="SUPFAM" id="SSF53822">
    <property type="entry name" value="Periplasmic binding protein-like I"/>
    <property type="match status" value="1"/>
</dbReference>
<dbReference type="Pfam" id="PF00356">
    <property type="entry name" value="LacI"/>
    <property type="match status" value="1"/>
</dbReference>
<dbReference type="Gene3D" id="1.10.260.40">
    <property type="entry name" value="lambda repressor-like DNA-binding domains"/>
    <property type="match status" value="1"/>
</dbReference>
<feature type="domain" description="HTH lacI-type" evidence="4">
    <location>
        <begin position="15"/>
        <end position="69"/>
    </location>
</feature>
<evidence type="ECO:0000259" key="4">
    <source>
        <dbReference type="PROSITE" id="PS50932"/>
    </source>
</evidence>
<proteinExistence type="predicted"/>
<evidence type="ECO:0000313" key="6">
    <source>
        <dbReference type="Proteomes" id="UP000199663"/>
    </source>
</evidence>
<dbReference type="Gene3D" id="3.40.50.2300">
    <property type="match status" value="2"/>
</dbReference>
<dbReference type="PANTHER" id="PTHR30146:SF109">
    <property type="entry name" value="HTH-TYPE TRANSCRIPTIONAL REGULATOR GALS"/>
    <property type="match status" value="1"/>
</dbReference>
<protein>
    <submittedName>
        <fullName evidence="5">Transcriptional regulator, LacI family</fullName>
    </submittedName>
</protein>
<dbReference type="CDD" id="cd01392">
    <property type="entry name" value="HTH_LacI"/>
    <property type="match status" value="1"/>
</dbReference>
<dbReference type="Pfam" id="PF00532">
    <property type="entry name" value="Peripla_BP_1"/>
    <property type="match status" value="1"/>
</dbReference>
<dbReference type="InterPro" id="IPR028082">
    <property type="entry name" value="Peripla_BP_I"/>
</dbReference>
<dbReference type="SMART" id="SM00354">
    <property type="entry name" value="HTH_LACI"/>
    <property type="match status" value="1"/>
</dbReference>
<sequence length="349" mass="39321">MQTFATSNFMKKKRITLVDLAKELELAASTISRALDNHPGISIETKEKVLKKAEELGFTRNSIASSFKKNKTLTIGVIVPRIDIHFHSLVISGIEEFAYKAGYNVTIFQSRDSLEREKEITKILQNKMSEGVIICLGTETNSYEHFEKLNRMKVPLVFYDRVPTGMEANKIVINDFESAFKATEHLIEIGCKRISHIGGNQSTGIFKARFEGYKAALTKHDFPIDESLIYFTKDLSYEEGALFAEKLVDLVPRPDGVFCSNDYTAVSAIQVFQKKLVKIPEEVAIVGFSNYPISKIIEPHLTTVNDRAFEMGLAAAKLLIGQIEEEEEIIQTEIITIKTELLIRESSSR</sequence>
<keyword evidence="1" id="KW-0805">Transcription regulation</keyword>
<keyword evidence="6" id="KW-1185">Reference proteome</keyword>
<organism evidence="5 6">
    <name type="scientific">Rhodonellum ikkaensis</name>
    <dbReference type="NCBI Taxonomy" id="336829"/>
    <lineage>
        <taxon>Bacteria</taxon>
        <taxon>Pseudomonadati</taxon>
        <taxon>Bacteroidota</taxon>
        <taxon>Cytophagia</taxon>
        <taxon>Cytophagales</taxon>
        <taxon>Cytophagaceae</taxon>
        <taxon>Rhodonellum</taxon>
    </lineage>
</organism>
<evidence type="ECO:0000256" key="1">
    <source>
        <dbReference type="ARBA" id="ARBA00023015"/>
    </source>
</evidence>
<evidence type="ECO:0000313" key="5">
    <source>
        <dbReference type="EMBL" id="SDZ51358.1"/>
    </source>
</evidence>
<name>A0A1H3TN93_9BACT</name>
<dbReference type="PANTHER" id="PTHR30146">
    <property type="entry name" value="LACI-RELATED TRANSCRIPTIONAL REPRESSOR"/>
    <property type="match status" value="1"/>
</dbReference>
<evidence type="ECO:0000256" key="2">
    <source>
        <dbReference type="ARBA" id="ARBA00023125"/>
    </source>
</evidence>
<dbReference type="Proteomes" id="UP000199663">
    <property type="component" value="Unassembled WGS sequence"/>
</dbReference>
<dbReference type="InterPro" id="IPR001761">
    <property type="entry name" value="Peripla_BP/Lac1_sug-bd_dom"/>
</dbReference>
<keyword evidence="2" id="KW-0238">DNA-binding</keyword>
<dbReference type="InterPro" id="IPR010982">
    <property type="entry name" value="Lambda_DNA-bd_dom_sf"/>
</dbReference>
<dbReference type="SUPFAM" id="SSF47413">
    <property type="entry name" value="lambda repressor-like DNA-binding domains"/>
    <property type="match status" value="1"/>
</dbReference>
<comment type="caution">
    <text evidence="5">The sequence shown here is derived from an EMBL/GenBank/DDBJ whole genome shotgun (WGS) entry which is preliminary data.</text>
</comment>
<reference evidence="5 6" key="1">
    <citation type="submission" date="2016-10" db="EMBL/GenBank/DDBJ databases">
        <authorList>
            <person name="Varghese N."/>
            <person name="Submissions S."/>
        </authorList>
    </citation>
    <scope>NUCLEOTIDE SEQUENCE [LARGE SCALE GENOMIC DNA]</scope>
    <source>
        <strain evidence="5 6">DSM 17997</strain>
    </source>
</reference>
<accession>A0A1H3TN93</accession>